<sequence>MKTMKIAVIGGGSSYTPELMEGIINHKDSLPVTEVVLIDIPEGQEKVSINTAFAKRMAEKAGLPISVRYTLDRREGLKDASFVIAQIRVGGLDAREKDERIPLKYDVIGQETTGPGGFFKALRTIPVMLSICRDMEEVCKDAWLINFTNPSGIITEAILKNTKVKCIGLCNVSINMRYDAAERLSVSPDELDCRFIGLNHLSVMNHAYYQGKDRILDAVSVENTESVVKNIQKDAEMDAVAKELGCLLSPYMQYFYTEKEALQHEKMEAIGLTGTRAAQVKEVEKNLFECYKDINLREKPAALAKRGGARYSMAAICLIDSIYNDTNDVQVVDVFNNGIIPQLPDDVVIEVNCRIGRNGAAPLASDVPASVLGLIGQVKAYEEYTIEAAITGDRNKALIALLNNPLIHDVRDAKGILNELLEAHRAYLPAFFQ</sequence>
<dbReference type="PRINTS" id="PR00732">
    <property type="entry name" value="GLHYDRLASE4"/>
</dbReference>
<dbReference type="PANTHER" id="PTHR32092:SF5">
    <property type="entry name" value="6-PHOSPHO-BETA-GLUCOSIDASE"/>
    <property type="match status" value="1"/>
</dbReference>
<dbReference type="Pfam" id="PF11975">
    <property type="entry name" value="Glyco_hydro_4C"/>
    <property type="match status" value="1"/>
</dbReference>
<protein>
    <submittedName>
        <fullName evidence="10">6-phospho-beta-glucosidase</fullName>
    </submittedName>
</protein>
<keyword evidence="11" id="KW-1185">Reference proteome</keyword>
<keyword evidence="4 8" id="KW-0378">Hydrolase</keyword>
<keyword evidence="7 8" id="KW-0326">Glycosidase</keyword>
<gene>
    <name evidence="10" type="ORF">OCV77_09765</name>
</gene>
<name>A0ABT2T3F3_9FIRM</name>
<dbReference type="InterPro" id="IPR001088">
    <property type="entry name" value="Glyco_hydro_4"/>
</dbReference>
<dbReference type="SUPFAM" id="SSF51735">
    <property type="entry name" value="NAD(P)-binding Rossmann-fold domains"/>
    <property type="match status" value="1"/>
</dbReference>
<evidence type="ECO:0000256" key="2">
    <source>
        <dbReference type="ARBA" id="ARBA00011881"/>
    </source>
</evidence>
<dbReference type="Pfam" id="PF02056">
    <property type="entry name" value="Glyco_hydro_4"/>
    <property type="match status" value="1"/>
</dbReference>
<dbReference type="EMBL" id="JAOQKJ010000007">
    <property type="protein sequence ID" value="MCU6744782.1"/>
    <property type="molecule type" value="Genomic_DNA"/>
</dbReference>
<dbReference type="InterPro" id="IPR036291">
    <property type="entry name" value="NAD(P)-bd_dom_sf"/>
</dbReference>
<evidence type="ECO:0000256" key="3">
    <source>
        <dbReference type="ARBA" id="ARBA00022723"/>
    </source>
</evidence>
<reference evidence="10 11" key="1">
    <citation type="journal article" date="2021" name="ISME Commun">
        <title>Automated analysis of genomic sequences facilitates high-throughput and comprehensive description of bacteria.</title>
        <authorList>
            <person name="Hitch T.C.A."/>
        </authorList>
    </citation>
    <scope>NUCLEOTIDE SEQUENCE [LARGE SCALE GENOMIC DNA]</scope>
    <source>
        <strain evidence="10 11">Sanger_18</strain>
    </source>
</reference>
<dbReference type="Proteomes" id="UP001652432">
    <property type="component" value="Unassembled WGS sequence"/>
</dbReference>
<dbReference type="PANTHER" id="PTHR32092">
    <property type="entry name" value="6-PHOSPHO-BETA-GLUCOSIDASE-RELATED"/>
    <property type="match status" value="1"/>
</dbReference>
<evidence type="ECO:0000256" key="6">
    <source>
        <dbReference type="ARBA" id="ARBA00023211"/>
    </source>
</evidence>
<comment type="cofactor">
    <cofactor evidence="8">
        <name>NAD(+)</name>
        <dbReference type="ChEBI" id="CHEBI:57540"/>
    </cofactor>
    <text evidence="8">Binds 1 NAD(+) per subunit.</text>
</comment>
<evidence type="ECO:0000259" key="9">
    <source>
        <dbReference type="Pfam" id="PF11975"/>
    </source>
</evidence>
<dbReference type="Gene3D" id="3.90.110.10">
    <property type="entry name" value="Lactate dehydrogenase/glycoside hydrolase, family 4, C-terminal"/>
    <property type="match status" value="1"/>
</dbReference>
<keyword evidence="6" id="KW-0464">Manganese</keyword>
<dbReference type="InterPro" id="IPR015955">
    <property type="entry name" value="Lactate_DH/Glyco_Ohase_4_C"/>
</dbReference>
<evidence type="ECO:0000256" key="7">
    <source>
        <dbReference type="ARBA" id="ARBA00023295"/>
    </source>
</evidence>
<dbReference type="Gene3D" id="3.40.50.720">
    <property type="entry name" value="NAD(P)-binding Rossmann-like Domain"/>
    <property type="match status" value="1"/>
</dbReference>
<accession>A0ABT2T3F3</accession>
<feature type="domain" description="Glycosyl hydrolase family 4 C-terminal" evidence="9">
    <location>
        <begin position="195"/>
        <end position="407"/>
    </location>
</feature>
<comment type="subunit">
    <text evidence="2">Homotetramer.</text>
</comment>
<evidence type="ECO:0000256" key="5">
    <source>
        <dbReference type="ARBA" id="ARBA00023027"/>
    </source>
</evidence>
<keyword evidence="5 8" id="KW-0520">NAD</keyword>
<dbReference type="CDD" id="cd05296">
    <property type="entry name" value="GH4_P_beta_glucosidase"/>
    <property type="match status" value="1"/>
</dbReference>
<organism evidence="10 11">
    <name type="scientific">Suilimivivens aceti</name>
    <dbReference type="NCBI Taxonomy" id="2981774"/>
    <lineage>
        <taxon>Bacteria</taxon>
        <taxon>Bacillati</taxon>
        <taxon>Bacillota</taxon>
        <taxon>Clostridia</taxon>
        <taxon>Lachnospirales</taxon>
        <taxon>Lachnospiraceae</taxon>
        <taxon>Suilimivivens</taxon>
    </lineage>
</organism>
<comment type="similarity">
    <text evidence="1 8">Belongs to the glycosyl hydrolase 4 family.</text>
</comment>
<dbReference type="SUPFAM" id="SSF56327">
    <property type="entry name" value="LDH C-terminal domain-like"/>
    <property type="match status" value="1"/>
</dbReference>
<evidence type="ECO:0000313" key="10">
    <source>
        <dbReference type="EMBL" id="MCU6744782.1"/>
    </source>
</evidence>
<keyword evidence="3" id="KW-0479">Metal-binding</keyword>
<evidence type="ECO:0000256" key="8">
    <source>
        <dbReference type="RuleBase" id="RU361152"/>
    </source>
</evidence>
<evidence type="ECO:0000256" key="4">
    <source>
        <dbReference type="ARBA" id="ARBA00022801"/>
    </source>
</evidence>
<dbReference type="InterPro" id="IPR022616">
    <property type="entry name" value="Glyco_hydro_4_C"/>
</dbReference>
<proteinExistence type="inferred from homology"/>
<evidence type="ECO:0000256" key="1">
    <source>
        <dbReference type="ARBA" id="ARBA00010141"/>
    </source>
</evidence>
<evidence type="ECO:0000313" key="11">
    <source>
        <dbReference type="Proteomes" id="UP001652432"/>
    </source>
</evidence>
<comment type="caution">
    <text evidence="10">The sequence shown here is derived from an EMBL/GenBank/DDBJ whole genome shotgun (WGS) entry which is preliminary data.</text>
</comment>